<comment type="caution">
    <text evidence="2">The sequence shown here is derived from an EMBL/GenBank/DDBJ whole genome shotgun (WGS) entry which is preliminary data.</text>
</comment>
<proteinExistence type="predicted"/>
<name>A0ABD0QHA4_CIRMR</name>
<feature type="compositionally biased region" description="Basic and acidic residues" evidence="1">
    <location>
        <begin position="199"/>
        <end position="208"/>
    </location>
</feature>
<feature type="compositionally biased region" description="Polar residues" evidence="1">
    <location>
        <begin position="1"/>
        <end position="14"/>
    </location>
</feature>
<evidence type="ECO:0000256" key="1">
    <source>
        <dbReference type="SAM" id="MobiDB-lite"/>
    </source>
</evidence>
<feature type="compositionally biased region" description="Polar residues" evidence="1">
    <location>
        <begin position="173"/>
        <end position="182"/>
    </location>
</feature>
<organism evidence="2 3">
    <name type="scientific">Cirrhinus mrigala</name>
    <name type="common">Mrigala</name>
    <dbReference type="NCBI Taxonomy" id="683832"/>
    <lineage>
        <taxon>Eukaryota</taxon>
        <taxon>Metazoa</taxon>
        <taxon>Chordata</taxon>
        <taxon>Craniata</taxon>
        <taxon>Vertebrata</taxon>
        <taxon>Euteleostomi</taxon>
        <taxon>Actinopterygii</taxon>
        <taxon>Neopterygii</taxon>
        <taxon>Teleostei</taxon>
        <taxon>Ostariophysi</taxon>
        <taxon>Cypriniformes</taxon>
        <taxon>Cyprinidae</taxon>
        <taxon>Labeoninae</taxon>
        <taxon>Labeonini</taxon>
        <taxon>Cirrhinus</taxon>
    </lineage>
</organism>
<feature type="region of interest" description="Disordered" evidence="1">
    <location>
        <begin position="1"/>
        <end position="47"/>
    </location>
</feature>
<keyword evidence="3" id="KW-1185">Reference proteome</keyword>
<feature type="region of interest" description="Disordered" evidence="1">
    <location>
        <begin position="168"/>
        <end position="208"/>
    </location>
</feature>
<gene>
    <name evidence="2" type="ORF">M9458_017284</name>
</gene>
<evidence type="ECO:0000313" key="3">
    <source>
        <dbReference type="Proteomes" id="UP001529510"/>
    </source>
</evidence>
<feature type="non-terminal residue" evidence="2">
    <location>
        <position position="208"/>
    </location>
</feature>
<evidence type="ECO:0008006" key="4">
    <source>
        <dbReference type="Google" id="ProtNLM"/>
    </source>
</evidence>
<dbReference type="EMBL" id="JAMKFB020000008">
    <property type="protein sequence ID" value="KAL0185614.1"/>
    <property type="molecule type" value="Genomic_DNA"/>
</dbReference>
<feature type="compositionally biased region" description="Low complexity" evidence="1">
    <location>
        <begin position="113"/>
        <end position="127"/>
    </location>
</feature>
<reference evidence="2 3" key="1">
    <citation type="submission" date="2024-05" db="EMBL/GenBank/DDBJ databases">
        <title>Genome sequencing and assembly of Indian major carp, Cirrhinus mrigala (Hamilton, 1822).</title>
        <authorList>
            <person name="Mohindra V."/>
            <person name="Chowdhury L.M."/>
            <person name="Lal K."/>
            <person name="Jena J.K."/>
        </authorList>
    </citation>
    <scope>NUCLEOTIDE SEQUENCE [LARGE SCALE GENOMIC DNA]</scope>
    <source>
        <strain evidence="2">CM1030</strain>
        <tissue evidence="2">Blood</tissue>
    </source>
</reference>
<feature type="non-terminal residue" evidence="2">
    <location>
        <position position="1"/>
    </location>
</feature>
<evidence type="ECO:0000313" key="2">
    <source>
        <dbReference type="EMBL" id="KAL0185614.1"/>
    </source>
</evidence>
<sequence>SSSPSQAQNVNTASAKPLQKRASVPQAALPEVAPSAEDPQAACPTGVSVVSDIPCCPIVPPVSLDAAAQKAAEGPQQPVAHTSSPGAEPPVSQSQPVVLQQPFATPTPQATVSSGQSQPQSPTHQPQNAAHGTSAQVQLGESDGEGPPRLEFADRTIKTLDEKLRNLLYQEYHPSQTTSSASEPPGSPPLSDSQGSDCAVRKAEKLVT</sequence>
<dbReference type="AlphaFoldDB" id="A0ABD0QHA4"/>
<feature type="compositionally biased region" description="Polar residues" evidence="1">
    <location>
        <begin position="128"/>
        <end position="139"/>
    </location>
</feature>
<dbReference type="Proteomes" id="UP001529510">
    <property type="component" value="Unassembled WGS sequence"/>
</dbReference>
<feature type="compositionally biased region" description="Polar residues" evidence="1">
    <location>
        <begin position="103"/>
        <end position="112"/>
    </location>
</feature>
<accession>A0ABD0QHA4</accession>
<protein>
    <recommendedName>
        <fullName evidence="4">Period 1</fullName>
    </recommendedName>
</protein>
<feature type="compositionally biased region" description="Low complexity" evidence="1">
    <location>
        <begin position="89"/>
        <end position="102"/>
    </location>
</feature>
<feature type="region of interest" description="Disordered" evidence="1">
    <location>
        <begin position="66"/>
        <end position="151"/>
    </location>
</feature>